<dbReference type="AlphaFoldDB" id="A0AAE0KAW4"/>
<protein>
    <submittedName>
        <fullName evidence="2">Uncharacterized protein</fullName>
    </submittedName>
</protein>
<dbReference type="EMBL" id="JAULSN010000004">
    <property type="protein sequence ID" value="KAK3372757.1"/>
    <property type="molecule type" value="Genomic_DNA"/>
</dbReference>
<gene>
    <name evidence="2" type="ORF">B0T24DRAFT_241958</name>
</gene>
<evidence type="ECO:0000256" key="1">
    <source>
        <dbReference type="SAM" id="MobiDB-lite"/>
    </source>
</evidence>
<feature type="compositionally biased region" description="Pro residues" evidence="1">
    <location>
        <begin position="95"/>
        <end position="109"/>
    </location>
</feature>
<name>A0AAE0KAW4_9PEZI</name>
<comment type="caution">
    <text evidence="2">The sequence shown here is derived from an EMBL/GenBank/DDBJ whole genome shotgun (WGS) entry which is preliminary data.</text>
</comment>
<reference evidence="2" key="1">
    <citation type="journal article" date="2023" name="Mol. Phylogenet. Evol.">
        <title>Genome-scale phylogeny and comparative genomics of the fungal order Sordariales.</title>
        <authorList>
            <person name="Hensen N."/>
            <person name="Bonometti L."/>
            <person name="Westerberg I."/>
            <person name="Brannstrom I.O."/>
            <person name="Guillou S."/>
            <person name="Cros-Aarteil S."/>
            <person name="Calhoun S."/>
            <person name="Haridas S."/>
            <person name="Kuo A."/>
            <person name="Mondo S."/>
            <person name="Pangilinan J."/>
            <person name="Riley R."/>
            <person name="LaButti K."/>
            <person name="Andreopoulos B."/>
            <person name="Lipzen A."/>
            <person name="Chen C."/>
            <person name="Yan M."/>
            <person name="Daum C."/>
            <person name="Ng V."/>
            <person name="Clum A."/>
            <person name="Steindorff A."/>
            <person name="Ohm R.A."/>
            <person name="Martin F."/>
            <person name="Silar P."/>
            <person name="Natvig D.O."/>
            <person name="Lalanne C."/>
            <person name="Gautier V."/>
            <person name="Ament-Velasquez S.L."/>
            <person name="Kruys A."/>
            <person name="Hutchinson M.I."/>
            <person name="Powell A.J."/>
            <person name="Barry K."/>
            <person name="Miller A.N."/>
            <person name="Grigoriev I.V."/>
            <person name="Debuchy R."/>
            <person name="Gladieux P."/>
            <person name="Hiltunen Thoren M."/>
            <person name="Johannesson H."/>
        </authorList>
    </citation>
    <scope>NUCLEOTIDE SEQUENCE</scope>
    <source>
        <strain evidence="2">CBS 958.72</strain>
    </source>
</reference>
<keyword evidence="3" id="KW-1185">Reference proteome</keyword>
<proteinExistence type="predicted"/>
<evidence type="ECO:0000313" key="3">
    <source>
        <dbReference type="Proteomes" id="UP001287356"/>
    </source>
</evidence>
<accession>A0AAE0KAW4</accession>
<feature type="region of interest" description="Disordered" evidence="1">
    <location>
        <begin position="1"/>
        <end position="150"/>
    </location>
</feature>
<evidence type="ECO:0000313" key="2">
    <source>
        <dbReference type="EMBL" id="KAK3372757.1"/>
    </source>
</evidence>
<feature type="compositionally biased region" description="Basic and acidic residues" evidence="1">
    <location>
        <begin position="123"/>
        <end position="134"/>
    </location>
</feature>
<dbReference type="Proteomes" id="UP001287356">
    <property type="component" value="Unassembled WGS sequence"/>
</dbReference>
<reference evidence="2" key="2">
    <citation type="submission" date="2023-06" db="EMBL/GenBank/DDBJ databases">
        <authorList>
            <consortium name="Lawrence Berkeley National Laboratory"/>
            <person name="Haridas S."/>
            <person name="Hensen N."/>
            <person name="Bonometti L."/>
            <person name="Westerberg I."/>
            <person name="Brannstrom I.O."/>
            <person name="Guillou S."/>
            <person name="Cros-Aarteil S."/>
            <person name="Calhoun S."/>
            <person name="Kuo A."/>
            <person name="Mondo S."/>
            <person name="Pangilinan J."/>
            <person name="Riley R."/>
            <person name="Labutti K."/>
            <person name="Andreopoulos B."/>
            <person name="Lipzen A."/>
            <person name="Chen C."/>
            <person name="Yanf M."/>
            <person name="Daum C."/>
            <person name="Ng V."/>
            <person name="Clum A."/>
            <person name="Steindorff A."/>
            <person name="Ohm R."/>
            <person name="Martin F."/>
            <person name="Silar P."/>
            <person name="Natvig D."/>
            <person name="Lalanne C."/>
            <person name="Gautier V."/>
            <person name="Ament-Velasquez S.L."/>
            <person name="Kruys A."/>
            <person name="Hutchinson M.I."/>
            <person name="Powell A.J."/>
            <person name="Barry K."/>
            <person name="Miller A.N."/>
            <person name="Grigoriev I.V."/>
            <person name="Debuchy R."/>
            <person name="Gladieux P."/>
            <person name="Thoren M.H."/>
            <person name="Johannesson H."/>
        </authorList>
    </citation>
    <scope>NUCLEOTIDE SEQUENCE</scope>
    <source>
        <strain evidence="2">CBS 958.72</strain>
    </source>
</reference>
<sequence>MQSIEEMEGILGDVTSQWDPKNDLQGHRRTTRTLTLGIGGTDFPMVRPRRTTSDRGVPGGYPQPPPFRHNWSSPNRRSARGAVDPRRVNRAAPGYPAPPVGSRPRPNMPPMATSAPSVPRIRPRVEYQERRRNVSEASVYAEGRGEQGPP</sequence>
<organism evidence="2 3">
    <name type="scientific">Lasiosphaeria ovina</name>
    <dbReference type="NCBI Taxonomy" id="92902"/>
    <lineage>
        <taxon>Eukaryota</taxon>
        <taxon>Fungi</taxon>
        <taxon>Dikarya</taxon>
        <taxon>Ascomycota</taxon>
        <taxon>Pezizomycotina</taxon>
        <taxon>Sordariomycetes</taxon>
        <taxon>Sordariomycetidae</taxon>
        <taxon>Sordariales</taxon>
        <taxon>Lasiosphaeriaceae</taxon>
        <taxon>Lasiosphaeria</taxon>
    </lineage>
</organism>